<feature type="region of interest" description="Disordered" evidence="1">
    <location>
        <begin position="1"/>
        <end position="39"/>
    </location>
</feature>
<evidence type="ECO:0000313" key="3">
    <source>
        <dbReference type="Proteomes" id="UP000054925"/>
    </source>
</evidence>
<comment type="caution">
    <text evidence="2">The sequence shown here is derived from an EMBL/GenBank/DDBJ whole genome shotgun (WGS) entry which is preliminary data.</text>
</comment>
<organism evidence="2 3">
    <name type="scientific">Caballeronia terrestris</name>
    <dbReference type="NCBI Taxonomy" id="1226301"/>
    <lineage>
        <taxon>Bacteria</taxon>
        <taxon>Pseudomonadati</taxon>
        <taxon>Pseudomonadota</taxon>
        <taxon>Betaproteobacteria</taxon>
        <taxon>Burkholderiales</taxon>
        <taxon>Burkholderiaceae</taxon>
        <taxon>Caballeronia</taxon>
    </lineage>
</organism>
<dbReference type="EMBL" id="FCOL02000003">
    <property type="protein sequence ID" value="SAL21085.1"/>
    <property type="molecule type" value="Genomic_DNA"/>
</dbReference>
<dbReference type="AlphaFoldDB" id="A0A158FMW4"/>
<name>A0A158FMW4_9BURK</name>
<feature type="region of interest" description="Disordered" evidence="1">
    <location>
        <begin position="104"/>
        <end position="139"/>
    </location>
</feature>
<gene>
    <name evidence="2" type="ORF">AWB67_00722</name>
</gene>
<protein>
    <submittedName>
        <fullName evidence="2">Uncharacterized protein</fullName>
    </submittedName>
</protein>
<proteinExistence type="predicted"/>
<dbReference type="Proteomes" id="UP000054925">
    <property type="component" value="Unassembled WGS sequence"/>
</dbReference>
<dbReference type="OrthoDB" id="9131491at2"/>
<dbReference type="RefSeq" id="WP_087654864.1">
    <property type="nucleotide sequence ID" value="NZ_FCOL02000003.1"/>
</dbReference>
<reference evidence="2" key="1">
    <citation type="submission" date="2016-01" db="EMBL/GenBank/DDBJ databases">
        <authorList>
            <person name="Peeters C."/>
        </authorList>
    </citation>
    <scope>NUCLEOTIDE SEQUENCE [LARGE SCALE GENOMIC DNA]</scope>
    <source>
        <strain evidence="2">LMG 22937</strain>
    </source>
</reference>
<keyword evidence="3" id="KW-1185">Reference proteome</keyword>
<accession>A0A158FMW4</accession>
<evidence type="ECO:0000313" key="2">
    <source>
        <dbReference type="EMBL" id="SAL21085.1"/>
    </source>
</evidence>
<evidence type="ECO:0000256" key="1">
    <source>
        <dbReference type="SAM" id="MobiDB-lite"/>
    </source>
</evidence>
<sequence length="139" mass="14820">MVSKSNPGKKTGAPATRKASRKKADAKEDTQIPQPDDPMVQVRLISANADELKRFIDSTPMEFACAGPRVNKEGIATAHVLMKDSVAKAAQRNDAVRLEIVADASDMADEGPPQVGSGNRFEDPAVLPTGRGVLLRKPS</sequence>